<keyword evidence="6" id="KW-1185">Reference proteome</keyword>
<keyword evidence="2" id="KW-0238">DNA-binding</keyword>
<protein>
    <submittedName>
        <fullName evidence="5">LacI family transcriptional regulator/LacI family transcriptional regulator, maltose regulon regulatory protein</fullName>
    </submittedName>
</protein>
<accession>A0A1I3U0I3</accession>
<dbReference type="Gene3D" id="1.10.260.40">
    <property type="entry name" value="lambda repressor-like DNA-binding domains"/>
    <property type="match status" value="1"/>
</dbReference>
<dbReference type="Gene3D" id="3.40.50.2300">
    <property type="match status" value="1"/>
</dbReference>
<proteinExistence type="predicted"/>
<dbReference type="SUPFAM" id="SSF53822">
    <property type="entry name" value="Periplasmic binding protein-like I"/>
    <property type="match status" value="1"/>
</dbReference>
<dbReference type="GO" id="GO:0000976">
    <property type="term" value="F:transcription cis-regulatory region binding"/>
    <property type="evidence" value="ECO:0007669"/>
    <property type="project" value="TreeGrafter"/>
</dbReference>
<evidence type="ECO:0000313" key="6">
    <source>
        <dbReference type="Proteomes" id="UP000198915"/>
    </source>
</evidence>
<name>A0A1I3U0I3_9BACL</name>
<evidence type="ECO:0000259" key="4">
    <source>
        <dbReference type="PROSITE" id="PS50932"/>
    </source>
</evidence>
<feature type="domain" description="HTH lacI-type" evidence="4">
    <location>
        <begin position="6"/>
        <end position="60"/>
    </location>
</feature>
<dbReference type="CDD" id="cd01392">
    <property type="entry name" value="HTH_LacI"/>
    <property type="match status" value="1"/>
</dbReference>
<dbReference type="PROSITE" id="PS50932">
    <property type="entry name" value="HTH_LACI_2"/>
    <property type="match status" value="1"/>
</dbReference>
<dbReference type="GO" id="GO:0003700">
    <property type="term" value="F:DNA-binding transcription factor activity"/>
    <property type="evidence" value="ECO:0007669"/>
    <property type="project" value="TreeGrafter"/>
</dbReference>
<dbReference type="PANTHER" id="PTHR30146">
    <property type="entry name" value="LACI-RELATED TRANSCRIPTIONAL REPRESSOR"/>
    <property type="match status" value="1"/>
</dbReference>
<gene>
    <name evidence="5" type="ORF">SAMN05518846_105166</name>
</gene>
<dbReference type="Pfam" id="PF00356">
    <property type="entry name" value="LacI"/>
    <property type="match status" value="1"/>
</dbReference>
<dbReference type="Proteomes" id="UP000198915">
    <property type="component" value="Unassembled WGS sequence"/>
</dbReference>
<dbReference type="InterPro" id="IPR000843">
    <property type="entry name" value="HTH_LacI"/>
</dbReference>
<evidence type="ECO:0000256" key="3">
    <source>
        <dbReference type="ARBA" id="ARBA00023163"/>
    </source>
</evidence>
<sequence length="130" mass="14474">MMKGRVTADDVAKKAGVSQSTVSRVLNNYPFIKEGTREKVLEAINELGFTRDEIARSLVEKKTRTIGLIIGNISNPFFAESAGVITSKAQKEKYDVIIYNANHDDYQLEKVNTREAAQAAVALAKYPYFI</sequence>
<keyword evidence="3" id="KW-0804">Transcription</keyword>
<organism evidence="5 6">
    <name type="scientific">Brevibacillus centrosporus</name>
    <dbReference type="NCBI Taxonomy" id="54910"/>
    <lineage>
        <taxon>Bacteria</taxon>
        <taxon>Bacillati</taxon>
        <taxon>Bacillota</taxon>
        <taxon>Bacilli</taxon>
        <taxon>Bacillales</taxon>
        <taxon>Paenibacillaceae</taxon>
        <taxon>Brevibacillus</taxon>
    </lineage>
</organism>
<evidence type="ECO:0000313" key="5">
    <source>
        <dbReference type="EMBL" id="SFJ76049.1"/>
    </source>
</evidence>
<dbReference type="SMART" id="SM00354">
    <property type="entry name" value="HTH_LACI"/>
    <property type="match status" value="1"/>
</dbReference>
<reference evidence="6" key="1">
    <citation type="submission" date="2016-10" db="EMBL/GenBank/DDBJ databases">
        <authorList>
            <person name="Varghese N."/>
            <person name="Submissions S."/>
        </authorList>
    </citation>
    <scope>NUCLEOTIDE SEQUENCE [LARGE SCALE GENOMIC DNA]</scope>
    <source>
        <strain evidence="6">OK042</strain>
    </source>
</reference>
<dbReference type="EMBL" id="FORT01000005">
    <property type="protein sequence ID" value="SFJ76049.1"/>
    <property type="molecule type" value="Genomic_DNA"/>
</dbReference>
<dbReference type="InterPro" id="IPR010982">
    <property type="entry name" value="Lambda_DNA-bd_dom_sf"/>
</dbReference>
<dbReference type="STRING" id="1884381.SAMN05518846_105166"/>
<dbReference type="InterPro" id="IPR028082">
    <property type="entry name" value="Peripla_BP_I"/>
</dbReference>
<dbReference type="SUPFAM" id="SSF47413">
    <property type="entry name" value="lambda repressor-like DNA-binding domains"/>
    <property type="match status" value="1"/>
</dbReference>
<dbReference type="PANTHER" id="PTHR30146:SF109">
    <property type="entry name" value="HTH-TYPE TRANSCRIPTIONAL REGULATOR GALS"/>
    <property type="match status" value="1"/>
</dbReference>
<dbReference type="AlphaFoldDB" id="A0A1I3U0I3"/>
<evidence type="ECO:0000256" key="2">
    <source>
        <dbReference type="ARBA" id="ARBA00023125"/>
    </source>
</evidence>
<keyword evidence="1" id="KW-0805">Transcription regulation</keyword>
<dbReference type="PRINTS" id="PR00036">
    <property type="entry name" value="HTHLACI"/>
</dbReference>
<evidence type="ECO:0000256" key="1">
    <source>
        <dbReference type="ARBA" id="ARBA00023015"/>
    </source>
</evidence>